<keyword evidence="6" id="KW-0067">ATP-binding</keyword>
<evidence type="ECO:0000259" key="10">
    <source>
        <dbReference type="PROSITE" id="PS50929"/>
    </source>
</evidence>
<evidence type="ECO:0000313" key="11">
    <source>
        <dbReference type="Proteomes" id="UP000694941"/>
    </source>
</evidence>
<evidence type="ECO:0000256" key="7">
    <source>
        <dbReference type="ARBA" id="ARBA00022989"/>
    </source>
</evidence>
<keyword evidence="4" id="KW-0677">Repeat</keyword>
<gene>
    <name evidence="12" type="primary">LOC106474985</name>
</gene>
<feature type="transmembrane region" description="Helical" evidence="9">
    <location>
        <begin position="132"/>
        <end position="149"/>
    </location>
</feature>
<dbReference type="InterPro" id="IPR050173">
    <property type="entry name" value="ABC_transporter_C-like"/>
</dbReference>
<dbReference type="Gene3D" id="1.20.1560.10">
    <property type="entry name" value="ABC transporter type 1, transmembrane domain"/>
    <property type="match status" value="1"/>
</dbReference>
<dbReference type="InterPro" id="IPR011527">
    <property type="entry name" value="ABC1_TM_dom"/>
</dbReference>
<dbReference type="Pfam" id="PF00664">
    <property type="entry name" value="ABC_membrane"/>
    <property type="match status" value="1"/>
</dbReference>
<keyword evidence="5" id="KW-0547">Nucleotide-binding</keyword>
<evidence type="ECO:0000256" key="6">
    <source>
        <dbReference type="ARBA" id="ARBA00022840"/>
    </source>
</evidence>
<feature type="domain" description="ABC transmembrane type-1" evidence="10">
    <location>
        <begin position="103"/>
        <end position="283"/>
    </location>
</feature>
<evidence type="ECO:0000256" key="1">
    <source>
        <dbReference type="ARBA" id="ARBA00004127"/>
    </source>
</evidence>
<keyword evidence="8 9" id="KW-0472">Membrane</keyword>
<evidence type="ECO:0000256" key="2">
    <source>
        <dbReference type="ARBA" id="ARBA00022448"/>
    </source>
</evidence>
<sequence>MSRLLFLWVDTIVRKGYKRILSLADLPVLMRELQSRVVWLILEKNWNNQLKKVGLFGKLHMWKPGNVAEETRPIDLNENKTSLSLALFKSFWPYAFKGFMLDLIYCVLRLTPALILNFLIEFVSSDEPMWRGLLYGLLLFFNTVLGNLMFMHFVYFVYIAALQVKSALIAGIYRKALHMSSDTRRQYTVGELVNFMAVDAEKVFNVALFVTLIWGAPIRITLAMILLWQYIGPACLAGVATLLIILPLSIILSQKAQVIQDKQMGLKDSRLKFMNEILSGIKV</sequence>
<feature type="transmembrane region" description="Helical" evidence="9">
    <location>
        <begin position="155"/>
        <end position="173"/>
    </location>
</feature>
<accession>A0ABM1TST4</accession>
<keyword evidence="7 9" id="KW-1133">Transmembrane helix</keyword>
<dbReference type="GeneID" id="106474985"/>
<comment type="subcellular location">
    <subcellularLocation>
        <location evidence="1">Endomembrane system</location>
        <topology evidence="1">Multi-pass membrane protein</topology>
    </subcellularLocation>
</comment>
<feature type="transmembrane region" description="Helical" evidence="9">
    <location>
        <begin position="203"/>
        <end position="225"/>
    </location>
</feature>
<evidence type="ECO:0000256" key="3">
    <source>
        <dbReference type="ARBA" id="ARBA00022692"/>
    </source>
</evidence>
<evidence type="ECO:0000256" key="9">
    <source>
        <dbReference type="SAM" id="Phobius"/>
    </source>
</evidence>
<keyword evidence="2" id="KW-0813">Transport</keyword>
<reference evidence="12" key="1">
    <citation type="submission" date="2025-08" db="UniProtKB">
        <authorList>
            <consortium name="RefSeq"/>
        </authorList>
    </citation>
    <scope>IDENTIFICATION</scope>
    <source>
        <tissue evidence="12">Muscle</tissue>
    </source>
</reference>
<evidence type="ECO:0000256" key="4">
    <source>
        <dbReference type="ARBA" id="ARBA00022737"/>
    </source>
</evidence>
<dbReference type="RefSeq" id="XP_022258940.1">
    <property type="nucleotide sequence ID" value="XM_022403232.1"/>
</dbReference>
<proteinExistence type="predicted"/>
<keyword evidence="11" id="KW-1185">Reference proteome</keyword>
<dbReference type="InterPro" id="IPR036640">
    <property type="entry name" value="ABC1_TM_sf"/>
</dbReference>
<dbReference type="Proteomes" id="UP000694941">
    <property type="component" value="Unplaced"/>
</dbReference>
<dbReference type="PANTHER" id="PTHR24223">
    <property type="entry name" value="ATP-BINDING CASSETTE SUB-FAMILY C"/>
    <property type="match status" value="1"/>
</dbReference>
<dbReference type="PANTHER" id="PTHR24223:SF443">
    <property type="entry name" value="MULTIDRUG-RESISTANCE LIKE PROTEIN 1, ISOFORM I"/>
    <property type="match status" value="1"/>
</dbReference>
<dbReference type="SUPFAM" id="SSF90123">
    <property type="entry name" value="ABC transporter transmembrane region"/>
    <property type="match status" value="1"/>
</dbReference>
<feature type="transmembrane region" description="Helical" evidence="9">
    <location>
        <begin position="231"/>
        <end position="252"/>
    </location>
</feature>
<evidence type="ECO:0000256" key="8">
    <source>
        <dbReference type="ARBA" id="ARBA00023136"/>
    </source>
</evidence>
<name>A0ABM1TST4_LIMPO</name>
<evidence type="ECO:0000256" key="5">
    <source>
        <dbReference type="ARBA" id="ARBA00022741"/>
    </source>
</evidence>
<organism evidence="11 12">
    <name type="scientific">Limulus polyphemus</name>
    <name type="common">Atlantic horseshoe crab</name>
    <dbReference type="NCBI Taxonomy" id="6850"/>
    <lineage>
        <taxon>Eukaryota</taxon>
        <taxon>Metazoa</taxon>
        <taxon>Ecdysozoa</taxon>
        <taxon>Arthropoda</taxon>
        <taxon>Chelicerata</taxon>
        <taxon>Merostomata</taxon>
        <taxon>Xiphosura</taxon>
        <taxon>Limulidae</taxon>
        <taxon>Limulus</taxon>
    </lineage>
</organism>
<keyword evidence="3 9" id="KW-0812">Transmembrane</keyword>
<dbReference type="PROSITE" id="PS50929">
    <property type="entry name" value="ABC_TM1F"/>
    <property type="match status" value="1"/>
</dbReference>
<feature type="transmembrane region" description="Helical" evidence="9">
    <location>
        <begin position="99"/>
        <end position="120"/>
    </location>
</feature>
<evidence type="ECO:0000313" key="12">
    <source>
        <dbReference type="RefSeq" id="XP_022258940.1"/>
    </source>
</evidence>
<protein>
    <submittedName>
        <fullName evidence="12">Multidrug resistance-associated protein 1-like</fullName>
    </submittedName>
</protein>